<feature type="compositionally biased region" description="Basic and acidic residues" evidence="3">
    <location>
        <begin position="213"/>
        <end position="222"/>
    </location>
</feature>
<evidence type="ECO:0000313" key="5">
    <source>
        <dbReference type="Proteomes" id="UP000291116"/>
    </source>
</evidence>
<evidence type="ECO:0000313" key="4">
    <source>
        <dbReference type="EMBL" id="VEU43580.1"/>
    </source>
</evidence>
<dbReference type="Pfam" id="PF13812">
    <property type="entry name" value="PPR_3"/>
    <property type="match status" value="1"/>
</dbReference>
<evidence type="ECO:0000256" key="2">
    <source>
        <dbReference type="PROSITE-ProRule" id="PRU00708"/>
    </source>
</evidence>
<feature type="region of interest" description="Disordered" evidence="3">
    <location>
        <begin position="503"/>
        <end position="525"/>
    </location>
</feature>
<dbReference type="Gene3D" id="1.25.40.10">
    <property type="entry name" value="Tetratricopeptide repeat domain"/>
    <property type="match status" value="1"/>
</dbReference>
<gene>
    <name evidence="4" type="ORF">PSNMU_V1.4_AUG-EV-PASAV3_0106150</name>
</gene>
<keyword evidence="1" id="KW-0677">Repeat</keyword>
<evidence type="ECO:0000256" key="3">
    <source>
        <dbReference type="SAM" id="MobiDB-lite"/>
    </source>
</evidence>
<feature type="compositionally biased region" description="Basic and acidic residues" evidence="3">
    <location>
        <begin position="806"/>
        <end position="821"/>
    </location>
</feature>
<dbReference type="Proteomes" id="UP000291116">
    <property type="component" value="Unassembled WGS sequence"/>
</dbReference>
<feature type="region of interest" description="Disordered" evidence="3">
    <location>
        <begin position="806"/>
        <end position="829"/>
    </location>
</feature>
<feature type="repeat" description="PPR" evidence="2">
    <location>
        <begin position="643"/>
        <end position="677"/>
    </location>
</feature>
<reference evidence="4 5" key="1">
    <citation type="submission" date="2019-01" db="EMBL/GenBank/DDBJ databases">
        <authorList>
            <person name="Ferrante I. M."/>
        </authorList>
    </citation>
    <scope>NUCLEOTIDE SEQUENCE [LARGE SCALE GENOMIC DNA]</scope>
    <source>
        <strain evidence="4 5">B856</strain>
    </source>
</reference>
<dbReference type="PROSITE" id="PS51375">
    <property type="entry name" value="PPR"/>
    <property type="match status" value="1"/>
</dbReference>
<feature type="compositionally biased region" description="Low complexity" evidence="3">
    <location>
        <begin position="57"/>
        <end position="71"/>
    </location>
</feature>
<dbReference type="PANTHER" id="PTHR47933">
    <property type="entry name" value="PENTATRICOPEPTIDE REPEAT-CONTAINING PROTEIN 1, MITOCHONDRIAL"/>
    <property type="match status" value="1"/>
</dbReference>
<feature type="compositionally biased region" description="Basic and acidic residues" evidence="3">
    <location>
        <begin position="253"/>
        <end position="273"/>
    </location>
</feature>
<evidence type="ECO:0008006" key="6">
    <source>
        <dbReference type="Google" id="ProtNLM"/>
    </source>
</evidence>
<dbReference type="InterPro" id="IPR011990">
    <property type="entry name" value="TPR-like_helical_dom_sf"/>
</dbReference>
<dbReference type="OrthoDB" id="185373at2759"/>
<accession>A0A448ZNH2</accession>
<feature type="region of interest" description="Disordered" evidence="3">
    <location>
        <begin position="1"/>
        <end position="88"/>
    </location>
</feature>
<feature type="region of interest" description="Disordered" evidence="3">
    <location>
        <begin position="152"/>
        <end position="188"/>
    </location>
</feature>
<name>A0A448ZNH2_9STRA</name>
<dbReference type="NCBIfam" id="TIGR00756">
    <property type="entry name" value="PPR"/>
    <property type="match status" value="1"/>
</dbReference>
<feature type="compositionally biased region" description="Low complexity" evidence="3">
    <location>
        <begin position="159"/>
        <end position="176"/>
    </location>
</feature>
<sequence>MRSSLLSIGASLRAQRQTRPAKRMRQGDLSRAKSSLRSPLSRPIESPSAAVPGRSKGCTGTNACNATTTTTSHHRFDSSNHRRRGQHQLVVSSRVSLSPLSVFPGCLPSHHGRNANTNTNTNPSGDAGLEEGRRLVAMRLFLESLQLATAHSTLSGPGATNAKTNTNTNTRTTPKPAEVPAEVPGVWGTPANRRRVGVVGRSILARSAVPEAGSDRGEEGGRIGEAFGPPTAAEEAHTTGRSSPSEPAHAHALAKDQDKPPTDLDRLKSDLGRAIHRRDPRKGMSLFRESQRNRWILPRKTVTDLFFMVSESDPASGYTVIQYYNQHYLHQDAARTDGGGRGAGLDGKTNKRLSLYKRICNSIGLLEPHRHNAGQMQTMVENLLGEMEAMETSSKEVLYPKLVLSLLTQRIATVGRHAFGLYETIVREGFETKAGWLNRLLSTSRFHRQGDVPYHDVIRRLVDTPGGQLNADAVLPAIQNMFPYTEEEPICVALESWLDDAGNKEEARSRGGGRHHHHHHDREHRIDRSMLEAISTGAAQSGSTRQILLVWEVLEACGHAPTELLYENTVMAFANDSVGNGLEQAFAALASMKEDGFRPSRPLIRSFSSAIRLNRSLIGRARRMLTEDKHNEMASIDHQRMLSLESLNVVLSSYAERADPEDAVEILGVMGDHGIEPDADSYSFVIEALGRDIKKRLKLEDASYKQRNLQIADTILSMMEENGVPPTTHVIRNYVELLCLSGEIETATSIVEDGLESADKGSPGSINNITIYRVAKEHAALGNFDKARELAETMTEHVPALHRGIRSREQRSSYVREHVRVEPLPPPQH</sequence>
<feature type="compositionally biased region" description="Polar residues" evidence="3">
    <location>
        <begin position="114"/>
        <end position="124"/>
    </location>
</feature>
<organism evidence="4 5">
    <name type="scientific">Pseudo-nitzschia multistriata</name>
    <dbReference type="NCBI Taxonomy" id="183589"/>
    <lineage>
        <taxon>Eukaryota</taxon>
        <taxon>Sar</taxon>
        <taxon>Stramenopiles</taxon>
        <taxon>Ochrophyta</taxon>
        <taxon>Bacillariophyta</taxon>
        <taxon>Bacillariophyceae</taxon>
        <taxon>Bacillariophycidae</taxon>
        <taxon>Bacillariales</taxon>
        <taxon>Bacillariaceae</taxon>
        <taxon>Pseudo-nitzschia</taxon>
    </lineage>
</organism>
<dbReference type="InterPro" id="IPR051240">
    <property type="entry name" value="Mito_RNA-Proc/Resp"/>
</dbReference>
<feature type="compositionally biased region" description="Basic residues" evidence="3">
    <location>
        <begin position="511"/>
        <end position="522"/>
    </location>
</feature>
<proteinExistence type="predicted"/>
<dbReference type="EMBL" id="CAACVS010000564">
    <property type="protein sequence ID" value="VEU43580.1"/>
    <property type="molecule type" value="Genomic_DNA"/>
</dbReference>
<dbReference type="InterPro" id="IPR002885">
    <property type="entry name" value="PPR_rpt"/>
</dbReference>
<evidence type="ECO:0000256" key="1">
    <source>
        <dbReference type="ARBA" id="ARBA00022737"/>
    </source>
</evidence>
<dbReference type="GO" id="GO:0003729">
    <property type="term" value="F:mRNA binding"/>
    <property type="evidence" value="ECO:0007669"/>
    <property type="project" value="TreeGrafter"/>
</dbReference>
<feature type="region of interest" description="Disordered" evidence="3">
    <location>
        <begin position="209"/>
        <end position="277"/>
    </location>
</feature>
<protein>
    <recommendedName>
        <fullName evidence="6">Pentacotripeptide-repeat region of PRORP domain-containing protein</fullName>
    </recommendedName>
</protein>
<feature type="region of interest" description="Disordered" evidence="3">
    <location>
        <begin position="108"/>
        <end position="128"/>
    </location>
</feature>
<dbReference type="AlphaFoldDB" id="A0A448ZNH2"/>
<keyword evidence="5" id="KW-1185">Reference proteome</keyword>
<dbReference type="PANTHER" id="PTHR47933:SF40">
    <property type="entry name" value="PENTATRICOPEPTIDE REPEAT-CONTAINING PROTEIN 1, MITOCHONDRIAL-RELATED"/>
    <property type="match status" value="1"/>
</dbReference>